<dbReference type="AlphaFoldDB" id="A0A183G030"/>
<keyword evidence="2" id="KW-0647">Proteasome</keyword>
<dbReference type="InterPro" id="IPR003185">
    <property type="entry name" value="Proteasome_activ_PA28_N"/>
</dbReference>
<dbReference type="GO" id="GO:0008537">
    <property type="term" value="C:proteasome activator complex"/>
    <property type="evidence" value="ECO:0007669"/>
    <property type="project" value="InterPro"/>
</dbReference>
<dbReference type="InterPro" id="IPR003186">
    <property type="entry name" value="PA28_C"/>
</dbReference>
<protein>
    <submittedName>
        <fullName evidence="7">Proteasome activator complex subunit 3</fullName>
    </submittedName>
</protein>
<dbReference type="InterPro" id="IPR036252">
    <property type="entry name" value="Proteasome_activ_sf"/>
</dbReference>
<comment type="similarity">
    <text evidence="1">Belongs to the PA28 family.</text>
</comment>
<dbReference type="Gene3D" id="1.20.120.180">
    <property type="entry name" value="Proteasome activator pa28, C-terminal domain"/>
    <property type="match status" value="1"/>
</dbReference>
<dbReference type="Gene3D" id="1.20.5.120">
    <property type="entry name" value="Proteasome activator pa28, N-terminal domain"/>
    <property type="match status" value="1"/>
</dbReference>
<accession>A0A183G030</accession>
<name>A0A183G030_HELPZ</name>
<sequence length="198" mass="22740">LFKEAERIVMEEFPKKVIEYDNMLKTNRFSYSRLPEMMPDPSLNIPVPCVAHLNDVDGDGPAVKKRKIDDVHGTFNNGTPIYGFINGTVPCNAHLADLMDQVRPLLRDAVEHVNKVKMWITLLIPRIEDGNNFGVSIQEETLSEVRNVESEAASFLDQMSRYFTSRAKLLTKVAKYPHVDDYRRAILDMDEKQFINVR</sequence>
<dbReference type="FunFam" id="1.20.120.180:FF:000002">
    <property type="entry name" value="Proteasome activator complex subunit 1"/>
    <property type="match status" value="1"/>
</dbReference>
<evidence type="ECO:0000313" key="6">
    <source>
        <dbReference type="Proteomes" id="UP000050761"/>
    </source>
</evidence>
<reference evidence="7" key="1">
    <citation type="submission" date="2019-09" db="UniProtKB">
        <authorList>
            <consortium name="WormBaseParasite"/>
        </authorList>
    </citation>
    <scope>IDENTIFICATION</scope>
</reference>
<evidence type="ECO:0000256" key="3">
    <source>
        <dbReference type="ARBA" id="ARBA00037467"/>
    </source>
</evidence>
<feature type="domain" description="Proteasome activator PA28 N-terminal" evidence="4">
    <location>
        <begin position="1"/>
        <end position="48"/>
    </location>
</feature>
<dbReference type="GO" id="GO:0061133">
    <property type="term" value="F:endopeptidase activator activity"/>
    <property type="evidence" value="ECO:0007669"/>
    <property type="project" value="TreeGrafter"/>
</dbReference>
<dbReference type="GO" id="GO:0061136">
    <property type="term" value="P:regulation of proteasomal protein catabolic process"/>
    <property type="evidence" value="ECO:0007669"/>
    <property type="project" value="TreeGrafter"/>
</dbReference>
<dbReference type="Proteomes" id="UP000050761">
    <property type="component" value="Unassembled WGS sequence"/>
</dbReference>
<evidence type="ECO:0000259" key="4">
    <source>
        <dbReference type="Pfam" id="PF02251"/>
    </source>
</evidence>
<dbReference type="PANTHER" id="PTHR10660">
    <property type="entry name" value="PROTEASOME REGULATOR PA28"/>
    <property type="match status" value="1"/>
</dbReference>
<dbReference type="InterPro" id="IPR036997">
    <property type="entry name" value="PA28_C_sf"/>
</dbReference>
<feature type="domain" description="Proteasome activator PA28 C-terminal" evidence="5">
    <location>
        <begin position="89"/>
        <end position="198"/>
    </location>
</feature>
<dbReference type="PANTHER" id="PTHR10660:SF2">
    <property type="entry name" value="LD45860P"/>
    <property type="match status" value="1"/>
</dbReference>
<dbReference type="GO" id="GO:2000045">
    <property type="term" value="P:regulation of G1/S transition of mitotic cell cycle"/>
    <property type="evidence" value="ECO:0007669"/>
    <property type="project" value="TreeGrafter"/>
</dbReference>
<dbReference type="Pfam" id="PF02251">
    <property type="entry name" value="PA28_N"/>
    <property type="match status" value="1"/>
</dbReference>
<keyword evidence="6" id="KW-1185">Reference proteome</keyword>
<dbReference type="InterPro" id="IPR036996">
    <property type="entry name" value="PA28_N_sf"/>
</dbReference>
<dbReference type="GO" id="GO:0005654">
    <property type="term" value="C:nucleoplasm"/>
    <property type="evidence" value="ECO:0007669"/>
    <property type="project" value="TreeGrafter"/>
</dbReference>
<organism evidence="6 7">
    <name type="scientific">Heligmosomoides polygyrus</name>
    <name type="common">Parasitic roundworm</name>
    <dbReference type="NCBI Taxonomy" id="6339"/>
    <lineage>
        <taxon>Eukaryota</taxon>
        <taxon>Metazoa</taxon>
        <taxon>Ecdysozoa</taxon>
        <taxon>Nematoda</taxon>
        <taxon>Chromadorea</taxon>
        <taxon>Rhabditida</taxon>
        <taxon>Rhabditina</taxon>
        <taxon>Rhabditomorpha</taxon>
        <taxon>Strongyloidea</taxon>
        <taxon>Heligmosomidae</taxon>
        <taxon>Heligmosomoides</taxon>
    </lineage>
</organism>
<evidence type="ECO:0000259" key="5">
    <source>
        <dbReference type="Pfam" id="PF02252"/>
    </source>
</evidence>
<dbReference type="GO" id="GO:0005737">
    <property type="term" value="C:cytoplasm"/>
    <property type="evidence" value="ECO:0007669"/>
    <property type="project" value="TreeGrafter"/>
</dbReference>
<dbReference type="Pfam" id="PF02252">
    <property type="entry name" value="PA28_C"/>
    <property type="match status" value="1"/>
</dbReference>
<evidence type="ECO:0000313" key="7">
    <source>
        <dbReference type="WBParaSite" id="HPBE_0001441301-mRNA-1"/>
    </source>
</evidence>
<evidence type="ECO:0000256" key="1">
    <source>
        <dbReference type="ARBA" id="ARBA00005883"/>
    </source>
</evidence>
<dbReference type="SUPFAM" id="SSF47216">
    <property type="entry name" value="Proteasome activator"/>
    <property type="match status" value="1"/>
</dbReference>
<evidence type="ECO:0000256" key="2">
    <source>
        <dbReference type="ARBA" id="ARBA00022942"/>
    </source>
</evidence>
<comment type="function">
    <text evidence="3">Implicated in immunoproteasome assembly and required for efficient antigen processing. The PA28 activator complex enhances the generation of class I binding peptides by altering the cleavage pattern of the proteasome.</text>
</comment>
<dbReference type="WBParaSite" id="HPBE_0001441301-mRNA-1">
    <property type="protein sequence ID" value="HPBE_0001441301-mRNA-1"/>
    <property type="gene ID" value="HPBE_0001441301"/>
</dbReference>
<proteinExistence type="inferred from homology"/>
<dbReference type="InterPro" id="IPR009077">
    <property type="entry name" value="Proteasome_activ_PA28"/>
</dbReference>